<dbReference type="EMBL" id="CAJFCW020000005">
    <property type="protein sequence ID" value="CAG9120700.1"/>
    <property type="molecule type" value="Genomic_DNA"/>
</dbReference>
<name>A0A811LAD0_9BILA</name>
<proteinExistence type="inferred from homology"/>
<dbReference type="PANTHER" id="PTHR12905">
    <property type="entry name" value="METALLOPHOSPHOESTERASE"/>
    <property type="match status" value="1"/>
</dbReference>
<dbReference type="EMBL" id="CAJFDH010000005">
    <property type="protein sequence ID" value="CAD5225313.1"/>
    <property type="molecule type" value="Genomic_DNA"/>
</dbReference>
<keyword evidence="4" id="KW-1185">Reference proteome</keyword>
<comment type="caution">
    <text evidence="3">The sequence shown here is derived from an EMBL/GenBank/DDBJ whole genome shotgun (WGS) entry which is preliminary data.</text>
</comment>
<comment type="similarity">
    <text evidence="1">Belongs to the UPF0046 family.</text>
</comment>
<dbReference type="CDD" id="cd07379">
    <property type="entry name" value="MPP_239FB"/>
    <property type="match status" value="1"/>
</dbReference>
<dbReference type="GO" id="GO:0016787">
    <property type="term" value="F:hydrolase activity"/>
    <property type="evidence" value="ECO:0007669"/>
    <property type="project" value="InterPro"/>
</dbReference>
<accession>A0A811LAD0</accession>
<dbReference type="InterPro" id="IPR029052">
    <property type="entry name" value="Metallo-depent_PP-like"/>
</dbReference>
<gene>
    <name evidence="3" type="ORF">BOKJ2_LOCUS11516</name>
</gene>
<dbReference type="AlphaFoldDB" id="A0A811LAD0"/>
<evidence type="ECO:0000313" key="4">
    <source>
        <dbReference type="Proteomes" id="UP000614601"/>
    </source>
</evidence>
<dbReference type="OrthoDB" id="630188at2759"/>
<evidence type="ECO:0000256" key="1">
    <source>
        <dbReference type="ARBA" id="ARBA00007993"/>
    </source>
</evidence>
<sequence length="282" mass="31910">MTSTLAVDSREQHPDKLWNLYWSKERDHKIVEERLPLNTPISDDKARIVCISDTHERLANILPKIPNGDILVHCGDFTNNGLKEKLLEFDQLMGSLPHPLKLVVAGNHELGFDDTEDESLRYEHDVGLGTKRGYELLKNVTVLHDKLVEVLGLKIYGASWHPLPKFPFYRARGNPILQEWLKVPANIDVLLTHTPPLGHQDQFNDIEGRWGCAELLQVVEKVAKPKLHVFGHVHEQNGVSTNGVTTFVNASICSHKLETNYDPLIFDLPLNGSKKDYSITVL</sequence>
<dbReference type="SUPFAM" id="SSF56300">
    <property type="entry name" value="Metallo-dependent phosphatases"/>
    <property type="match status" value="1"/>
</dbReference>
<dbReference type="InterPro" id="IPR004843">
    <property type="entry name" value="Calcineurin-like_PHP"/>
</dbReference>
<dbReference type="Proteomes" id="UP000614601">
    <property type="component" value="Unassembled WGS sequence"/>
</dbReference>
<dbReference type="Pfam" id="PF00149">
    <property type="entry name" value="Metallophos"/>
    <property type="match status" value="1"/>
</dbReference>
<dbReference type="InterPro" id="IPR051693">
    <property type="entry name" value="UPF0046_metallophosphoest"/>
</dbReference>
<dbReference type="PANTHER" id="PTHR12905:SF19">
    <property type="entry name" value="UPF0046 PROTEIN K07C11.7"/>
    <property type="match status" value="1"/>
</dbReference>
<feature type="domain" description="Calcineurin-like phosphoesterase" evidence="2">
    <location>
        <begin position="47"/>
        <end position="235"/>
    </location>
</feature>
<dbReference type="Proteomes" id="UP000783686">
    <property type="component" value="Unassembled WGS sequence"/>
</dbReference>
<dbReference type="Gene3D" id="3.60.21.10">
    <property type="match status" value="1"/>
</dbReference>
<reference evidence="3" key="1">
    <citation type="submission" date="2020-09" db="EMBL/GenBank/DDBJ databases">
        <authorList>
            <person name="Kikuchi T."/>
        </authorList>
    </citation>
    <scope>NUCLEOTIDE SEQUENCE</scope>
    <source>
        <strain evidence="3">SH1</strain>
    </source>
</reference>
<organism evidence="3 4">
    <name type="scientific">Bursaphelenchus okinawaensis</name>
    <dbReference type="NCBI Taxonomy" id="465554"/>
    <lineage>
        <taxon>Eukaryota</taxon>
        <taxon>Metazoa</taxon>
        <taxon>Ecdysozoa</taxon>
        <taxon>Nematoda</taxon>
        <taxon>Chromadorea</taxon>
        <taxon>Rhabditida</taxon>
        <taxon>Tylenchina</taxon>
        <taxon>Tylenchomorpha</taxon>
        <taxon>Aphelenchoidea</taxon>
        <taxon>Aphelenchoididae</taxon>
        <taxon>Bursaphelenchus</taxon>
    </lineage>
</organism>
<evidence type="ECO:0000313" key="3">
    <source>
        <dbReference type="EMBL" id="CAD5225313.1"/>
    </source>
</evidence>
<protein>
    <recommendedName>
        <fullName evidence="2">Calcineurin-like phosphoesterase domain-containing protein</fullName>
    </recommendedName>
</protein>
<evidence type="ECO:0000259" key="2">
    <source>
        <dbReference type="Pfam" id="PF00149"/>
    </source>
</evidence>